<keyword evidence="3" id="KW-1185">Reference proteome</keyword>
<name>C8NCN6_CARH6</name>
<gene>
    <name evidence="2" type="ORF">HMPREF0198_2264</name>
</gene>
<dbReference type="Proteomes" id="UP000004870">
    <property type="component" value="Unassembled WGS sequence"/>
</dbReference>
<evidence type="ECO:0000313" key="3">
    <source>
        <dbReference type="Proteomes" id="UP000004870"/>
    </source>
</evidence>
<dbReference type="AlphaFoldDB" id="C8NCN6"/>
<reference evidence="2 3" key="1">
    <citation type="submission" date="2009-08" db="EMBL/GenBank/DDBJ databases">
        <authorList>
            <person name="Qin X."/>
            <person name="Bachman B."/>
            <person name="Battles P."/>
            <person name="Bell A."/>
            <person name="Bess C."/>
            <person name="Bickham C."/>
            <person name="Chaboub L."/>
            <person name="Chen D."/>
            <person name="Coyle M."/>
            <person name="Deiros D.R."/>
            <person name="Dinh H."/>
            <person name="Forbes L."/>
            <person name="Fowler G."/>
            <person name="Francisco L."/>
            <person name="Fu Q."/>
            <person name="Gubbala S."/>
            <person name="Hale W."/>
            <person name="Han Y."/>
            <person name="Hemphill L."/>
            <person name="Highlander S.K."/>
            <person name="Hirani K."/>
            <person name="Hogues M."/>
            <person name="Jackson L."/>
            <person name="Jakkamsetti A."/>
            <person name="Javaid M."/>
            <person name="Jiang H."/>
            <person name="Korchina V."/>
            <person name="Kovar C."/>
            <person name="Lara F."/>
            <person name="Lee S."/>
            <person name="Mata R."/>
            <person name="Mathew T."/>
            <person name="Moen C."/>
            <person name="Morales K."/>
            <person name="Munidasa M."/>
            <person name="Nazareth L."/>
            <person name="Ngo R."/>
            <person name="Nguyen L."/>
            <person name="Okwuonu G."/>
            <person name="Ongeri F."/>
            <person name="Patil S."/>
            <person name="Petrosino J."/>
            <person name="Pham C."/>
            <person name="Pham P."/>
            <person name="Pu L.-L."/>
            <person name="Puazo M."/>
            <person name="Raj R."/>
            <person name="Reid J."/>
            <person name="Rouhana J."/>
            <person name="Saada N."/>
            <person name="Shang Y."/>
            <person name="Simmons D."/>
            <person name="Thornton R."/>
            <person name="Warren J."/>
            <person name="Weissenberger G."/>
            <person name="Zhang J."/>
            <person name="Zhang L."/>
            <person name="Zhou C."/>
            <person name="Zhu D."/>
            <person name="Muzny D."/>
            <person name="Worley K."/>
            <person name="Gibbs R."/>
        </authorList>
    </citation>
    <scope>NUCLEOTIDE SEQUENCE [LARGE SCALE GENOMIC DNA]</scope>
    <source>
        <strain evidence="3">ATCC 15826 / DSM 8339 / NCTC 10426 / 6573</strain>
    </source>
</reference>
<protein>
    <submittedName>
        <fullName evidence="2">Uncharacterized protein</fullName>
    </submittedName>
</protein>
<evidence type="ECO:0000256" key="1">
    <source>
        <dbReference type="SAM" id="MobiDB-lite"/>
    </source>
</evidence>
<feature type="region of interest" description="Disordered" evidence="1">
    <location>
        <begin position="18"/>
        <end position="40"/>
    </location>
</feature>
<feature type="compositionally biased region" description="Polar residues" evidence="1">
    <location>
        <begin position="27"/>
        <end position="40"/>
    </location>
</feature>
<dbReference type="EMBL" id="ACKY01000118">
    <property type="protein sequence ID" value="EEV87622.1"/>
    <property type="molecule type" value="Genomic_DNA"/>
</dbReference>
<accession>C8NCN6</accession>
<organism evidence="2 3">
    <name type="scientific">Cardiobacterium hominis (strain ATCC 15826 / DSM 8339 / NCTC 10426 / 6573)</name>
    <dbReference type="NCBI Taxonomy" id="638300"/>
    <lineage>
        <taxon>Bacteria</taxon>
        <taxon>Pseudomonadati</taxon>
        <taxon>Pseudomonadota</taxon>
        <taxon>Gammaproteobacteria</taxon>
        <taxon>Cardiobacteriales</taxon>
        <taxon>Cardiobacteriaceae</taxon>
        <taxon>Cardiobacterium</taxon>
    </lineage>
</organism>
<sequence length="40" mass="4573">MKVFYKLSELVQNLRQYPPQAPVPSCKKQTTTSPQNASTY</sequence>
<comment type="caution">
    <text evidence="2">The sequence shown here is derived from an EMBL/GenBank/DDBJ whole genome shotgun (WGS) entry which is preliminary data.</text>
</comment>
<proteinExistence type="predicted"/>
<evidence type="ECO:0000313" key="2">
    <source>
        <dbReference type="EMBL" id="EEV87622.1"/>
    </source>
</evidence>
<dbReference type="HOGENOM" id="CLU_3286756_0_0_6"/>